<accession>A0A511Z5M3</accession>
<dbReference type="InterPro" id="IPR003812">
    <property type="entry name" value="Fido"/>
</dbReference>
<dbReference type="Proteomes" id="UP000321901">
    <property type="component" value="Unassembled WGS sequence"/>
</dbReference>
<evidence type="ECO:0000256" key="2">
    <source>
        <dbReference type="PIRSR" id="PIRSR640198-2"/>
    </source>
</evidence>
<dbReference type="PANTHER" id="PTHR13504:SF38">
    <property type="entry name" value="FIDO DOMAIN-CONTAINING PROTEIN"/>
    <property type="match status" value="1"/>
</dbReference>
<feature type="domain" description="Fido" evidence="4">
    <location>
        <begin position="93"/>
        <end position="227"/>
    </location>
</feature>
<proteinExistence type="predicted"/>
<feature type="active site" evidence="1">
    <location>
        <position position="170"/>
    </location>
</feature>
<dbReference type="PANTHER" id="PTHR13504">
    <property type="entry name" value="FIDO DOMAIN-CONTAINING PROTEIN DDB_G0283145"/>
    <property type="match status" value="1"/>
</dbReference>
<dbReference type="GO" id="GO:0005524">
    <property type="term" value="F:ATP binding"/>
    <property type="evidence" value="ECO:0007669"/>
    <property type="project" value="UniProtKB-KW"/>
</dbReference>
<evidence type="ECO:0000259" key="4">
    <source>
        <dbReference type="PROSITE" id="PS51459"/>
    </source>
</evidence>
<protein>
    <submittedName>
        <fullName evidence="5">Cell division protein Fic</fullName>
    </submittedName>
</protein>
<dbReference type="PROSITE" id="PS51459">
    <property type="entry name" value="FIDO"/>
    <property type="match status" value="1"/>
</dbReference>
<reference evidence="5 6" key="1">
    <citation type="submission" date="2019-07" db="EMBL/GenBank/DDBJ databases">
        <title>Whole genome shotgun sequence of Sporosarcina luteola NBRC 105378.</title>
        <authorList>
            <person name="Hosoyama A."/>
            <person name="Uohara A."/>
            <person name="Ohji S."/>
            <person name="Ichikawa N."/>
        </authorList>
    </citation>
    <scope>NUCLEOTIDE SEQUENCE [LARGE SCALE GENOMIC DNA]</scope>
    <source>
        <strain evidence="5 6">NBRC 105378</strain>
    </source>
</reference>
<dbReference type="Gene3D" id="1.10.3290.10">
    <property type="entry name" value="Fido-like domain"/>
    <property type="match status" value="1"/>
</dbReference>
<feature type="site" description="Important for autoinhibition of adenylyltransferase activity" evidence="3">
    <location>
        <position position="44"/>
    </location>
</feature>
<dbReference type="InterPro" id="IPR036597">
    <property type="entry name" value="Fido-like_dom_sf"/>
</dbReference>
<dbReference type="AlphaFoldDB" id="A0A511Z5M3"/>
<organism evidence="5 6">
    <name type="scientific">Sporosarcina luteola</name>
    <dbReference type="NCBI Taxonomy" id="582850"/>
    <lineage>
        <taxon>Bacteria</taxon>
        <taxon>Bacillati</taxon>
        <taxon>Bacillota</taxon>
        <taxon>Bacilli</taxon>
        <taxon>Bacillales</taxon>
        <taxon>Caryophanaceae</taxon>
        <taxon>Sporosarcina</taxon>
    </lineage>
</organism>
<evidence type="ECO:0000256" key="1">
    <source>
        <dbReference type="PIRSR" id="PIRSR640198-1"/>
    </source>
</evidence>
<evidence type="ECO:0000256" key="3">
    <source>
        <dbReference type="PIRSR" id="PIRSR640198-3"/>
    </source>
</evidence>
<name>A0A511Z5M3_9BACL</name>
<keyword evidence="5" id="KW-0132">Cell division</keyword>
<dbReference type="RefSeq" id="WP_218029693.1">
    <property type="nucleotide sequence ID" value="NZ_BJYL01000012.1"/>
</dbReference>
<feature type="binding site" evidence="2">
    <location>
        <begin position="174"/>
        <end position="181"/>
    </location>
    <ligand>
        <name>ATP</name>
        <dbReference type="ChEBI" id="CHEBI:30616"/>
    </ligand>
</feature>
<dbReference type="EMBL" id="BJYL01000012">
    <property type="protein sequence ID" value="GEN82702.1"/>
    <property type="molecule type" value="Genomic_DNA"/>
</dbReference>
<comment type="caution">
    <text evidence="5">The sequence shown here is derived from an EMBL/GenBank/DDBJ whole genome shotgun (WGS) entry which is preliminary data.</text>
</comment>
<dbReference type="SUPFAM" id="SSF140931">
    <property type="entry name" value="Fic-like"/>
    <property type="match status" value="1"/>
</dbReference>
<keyword evidence="6" id="KW-1185">Reference proteome</keyword>
<keyword evidence="2" id="KW-0067">ATP-binding</keyword>
<keyword evidence="2" id="KW-0547">Nucleotide-binding</keyword>
<keyword evidence="5" id="KW-0131">Cell cycle</keyword>
<sequence>MEKLERIHQLKAELDAHRPLGVLEVKRLRENYIIKNTYHSNAIEGNTLSEMETRVIIETGLTVEKKTLREHLEVKNHVEALDYIEELTGLDRLSESTMQSIHSIILQGIDRRNAGVYRKVDVYISGASHEVSPHYVIRSDMKSLTNWYNRQSPKTIDDIIEFTCKLINIHPFIDGNGTTSRLLMNLELLKLGYPPITVLTTDRLAYFQALDESYYKNYTAIKEFFYDCIIDALEEQLRFARG</sequence>
<evidence type="ECO:0000313" key="5">
    <source>
        <dbReference type="EMBL" id="GEN82702.1"/>
    </source>
</evidence>
<dbReference type="GO" id="GO:0051301">
    <property type="term" value="P:cell division"/>
    <property type="evidence" value="ECO:0007669"/>
    <property type="project" value="UniProtKB-KW"/>
</dbReference>
<dbReference type="Pfam" id="PF02661">
    <property type="entry name" value="Fic"/>
    <property type="match status" value="1"/>
</dbReference>
<evidence type="ECO:0000313" key="6">
    <source>
        <dbReference type="Proteomes" id="UP000321901"/>
    </source>
</evidence>
<dbReference type="InterPro" id="IPR040198">
    <property type="entry name" value="Fido_containing"/>
</dbReference>
<gene>
    <name evidence="5" type="ORF">SLU01_10140</name>
</gene>